<protein>
    <submittedName>
        <fullName evidence="1">Uncharacterized protein</fullName>
    </submittedName>
</protein>
<comment type="caution">
    <text evidence="1">The sequence shown here is derived from an EMBL/GenBank/DDBJ whole genome shotgun (WGS) entry which is preliminary data.</text>
</comment>
<dbReference type="Proteomes" id="UP000469949">
    <property type="component" value="Unassembled WGS sequence"/>
</dbReference>
<organism evidence="1 2">
    <name type="scientific">Methylorubrum populi</name>
    <dbReference type="NCBI Taxonomy" id="223967"/>
    <lineage>
        <taxon>Bacteria</taxon>
        <taxon>Pseudomonadati</taxon>
        <taxon>Pseudomonadota</taxon>
        <taxon>Alphaproteobacteria</taxon>
        <taxon>Hyphomicrobiales</taxon>
        <taxon>Methylobacteriaceae</taxon>
        <taxon>Methylorubrum</taxon>
    </lineage>
</organism>
<sequence length="41" mass="4506">MRASELDSFRDWAVLSADRSNIAIHMRAVAFSGKRISATPA</sequence>
<dbReference type="AlphaFoldDB" id="A0A833J4S5"/>
<evidence type="ECO:0000313" key="1">
    <source>
        <dbReference type="EMBL" id="KAB7784613.1"/>
    </source>
</evidence>
<proteinExistence type="predicted"/>
<evidence type="ECO:0000313" key="2">
    <source>
        <dbReference type="Proteomes" id="UP000469949"/>
    </source>
</evidence>
<reference evidence="1 2" key="1">
    <citation type="submission" date="2019-10" db="EMBL/GenBank/DDBJ databases">
        <title>Draft Genome Sequence of the Caffeine Degrading Methylotroph Methylorubrum populi PINKEL.</title>
        <authorList>
            <person name="Dawson S.C."/>
            <person name="Zhang X."/>
            <person name="Wright M.E."/>
            <person name="Sharma G."/>
            <person name="Langner J.T."/>
            <person name="Ditty J.L."/>
            <person name="Subuyuj G.A."/>
        </authorList>
    </citation>
    <scope>NUCLEOTIDE SEQUENCE [LARGE SCALE GENOMIC DNA]</scope>
    <source>
        <strain evidence="1 2">Pinkel</strain>
    </source>
</reference>
<dbReference type="EMBL" id="WEKV01000010">
    <property type="protein sequence ID" value="KAB7784613.1"/>
    <property type="molecule type" value="Genomic_DNA"/>
</dbReference>
<gene>
    <name evidence="1" type="ORF">F8B43_2646</name>
</gene>
<accession>A0A833J4S5</accession>
<name>A0A833J4S5_9HYPH</name>